<keyword evidence="5" id="KW-1185">Reference proteome</keyword>
<protein>
    <recommendedName>
        <fullName evidence="3">Urease accessory protein UreD</fullName>
    </recommendedName>
</protein>
<evidence type="ECO:0000313" key="5">
    <source>
        <dbReference type="Proteomes" id="UP000249130"/>
    </source>
</evidence>
<accession>A0A327KRJ1</accession>
<comment type="caution">
    <text evidence="4">The sequence shown here is derived from an EMBL/GenBank/DDBJ whole genome shotgun (WGS) entry which is preliminary data.</text>
</comment>
<keyword evidence="2 3" id="KW-0143">Chaperone</keyword>
<proteinExistence type="inferred from homology"/>
<reference evidence="4 5" key="1">
    <citation type="submission" date="2017-07" db="EMBL/GenBank/DDBJ databases">
        <title>Draft Genome Sequences of Select Purple Nonsulfur Bacteria.</title>
        <authorList>
            <person name="Lasarre B."/>
            <person name="Mckinlay J.B."/>
        </authorList>
    </citation>
    <scope>NUCLEOTIDE SEQUENCE [LARGE SCALE GENOMIC DNA]</scope>
    <source>
        <strain evidence="4 5">DSM 5909</strain>
    </source>
</reference>
<comment type="function">
    <text evidence="3">Required for maturation of urease via the functional incorporation of the urease nickel metallocenter.</text>
</comment>
<dbReference type="OrthoDB" id="9798842at2"/>
<dbReference type="Pfam" id="PF01774">
    <property type="entry name" value="UreD"/>
    <property type="match status" value="1"/>
</dbReference>
<keyword evidence="3" id="KW-0963">Cytoplasm</keyword>
<dbReference type="InterPro" id="IPR002669">
    <property type="entry name" value="UreD"/>
</dbReference>
<organism evidence="4 5">
    <name type="scientific">Rhodoplanes roseus</name>
    <dbReference type="NCBI Taxonomy" id="29409"/>
    <lineage>
        <taxon>Bacteria</taxon>
        <taxon>Pseudomonadati</taxon>
        <taxon>Pseudomonadota</taxon>
        <taxon>Alphaproteobacteria</taxon>
        <taxon>Hyphomicrobiales</taxon>
        <taxon>Nitrobacteraceae</taxon>
        <taxon>Rhodoplanes</taxon>
    </lineage>
</organism>
<dbReference type="PANTHER" id="PTHR33643:SF1">
    <property type="entry name" value="UREASE ACCESSORY PROTEIN D"/>
    <property type="match status" value="1"/>
</dbReference>
<gene>
    <name evidence="3" type="primary">ureD</name>
    <name evidence="4" type="ORF">CH341_21455</name>
</gene>
<comment type="similarity">
    <text evidence="1 3">Belongs to the UreD family.</text>
</comment>
<dbReference type="GO" id="GO:0016151">
    <property type="term" value="F:nickel cation binding"/>
    <property type="evidence" value="ECO:0007669"/>
    <property type="project" value="UniProtKB-UniRule"/>
</dbReference>
<dbReference type="AlphaFoldDB" id="A0A327KRJ1"/>
<evidence type="ECO:0000256" key="1">
    <source>
        <dbReference type="ARBA" id="ARBA00007177"/>
    </source>
</evidence>
<dbReference type="EMBL" id="NPEX01000185">
    <property type="protein sequence ID" value="RAI41519.1"/>
    <property type="molecule type" value="Genomic_DNA"/>
</dbReference>
<dbReference type="HAMAP" id="MF_01384">
    <property type="entry name" value="UreD"/>
    <property type="match status" value="1"/>
</dbReference>
<dbReference type="GO" id="GO:0005737">
    <property type="term" value="C:cytoplasm"/>
    <property type="evidence" value="ECO:0007669"/>
    <property type="project" value="UniProtKB-SubCell"/>
</dbReference>
<evidence type="ECO:0000313" key="4">
    <source>
        <dbReference type="EMBL" id="RAI41519.1"/>
    </source>
</evidence>
<dbReference type="Proteomes" id="UP000249130">
    <property type="component" value="Unassembled WGS sequence"/>
</dbReference>
<name>A0A327KRJ1_9BRAD</name>
<keyword evidence="3" id="KW-0996">Nickel insertion</keyword>
<comment type="subcellular location">
    <subcellularLocation>
        <location evidence="3">Cytoplasm</location>
    </subcellularLocation>
</comment>
<evidence type="ECO:0000256" key="3">
    <source>
        <dbReference type="HAMAP-Rule" id="MF_01384"/>
    </source>
</evidence>
<comment type="subunit">
    <text evidence="3">UreD, UreF and UreG form a complex that acts as a GTP-hydrolysis-dependent molecular chaperone, activating the urease apoprotein by helping to assemble the nickel containing metallocenter of UreC. The UreE protein probably delivers the nickel.</text>
</comment>
<dbReference type="PANTHER" id="PTHR33643">
    <property type="entry name" value="UREASE ACCESSORY PROTEIN D"/>
    <property type="match status" value="1"/>
</dbReference>
<evidence type="ECO:0000256" key="2">
    <source>
        <dbReference type="ARBA" id="ARBA00023186"/>
    </source>
</evidence>
<sequence>MRRAAPISTRGPCAARSRCEASAAVAAGGAVSEQAGPQNETFAANRAAGTIRLGVGLREGVSRRTRVFEQGSLRVRFPTTARPSPDLEAVIVNTAGGIAGGDTADVDIAVEDGASLRVTTSSAEKVYRSPGAAATMAVRLKVGSGASLAWMPREMILFDRARLERTIEIELAENARLLLAEAVVFGRSGMNEEVREGWFSDRWRVRRAGRLVYAETIRLDGAIAETLREPAVTNGGVAIAIILLMPADEAFVAALRACEGLRGEVGASSWNGITAVRFCAPDGESLRHDLMTALTVALSGPLPPLWLN</sequence>